<dbReference type="EMBL" id="CADEAL010004020">
    <property type="protein sequence ID" value="CAB1449575.1"/>
    <property type="molecule type" value="Genomic_DNA"/>
</dbReference>
<comment type="caution">
    <text evidence="1">The sequence shown here is derived from an EMBL/GenBank/DDBJ whole genome shotgun (WGS) entry which is preliminary data.</text>
</comment>
<evidence type="ECO:0000313" key="1">
    <source>
        <dbReference type="EMBL" id="CAB1449575.1"/>
    </source>
</evidence>
<dbReference type="AlphaFoldDB" id="A0A9N7VJU2"/>
<reference evidence="1" key="1">
    <citation type="submission" date="2020-03" db="EMBL/GenBank/DDBJ databases">
        <authorList>
            <person name="Weist P."/>
        </authorList>
    </citation>
    <scope>NUCLEOTIDE SEQUENCE</scope>
</reference>
<keyword evidence="2" id="KW-1185">Reference proteome</keyword>
<accession>A0A9N7VJU2</accession>
<evidence type="ECO:0000313" key="2">
    <source>
        <dbReference type="Proteomes" id="UP001153269"/>
    </source>
</evidence>
<protein>
    <submittedName>
        <fullName evidence="1">Uncharacterized protein</fullName>
    </submittedName>
</protein>
<dbReference type="Proteomes" id="UP001153269">
    <property type="component" value="Unassembled WGS sequence"/>
</dbReference>
<gene>
    <name evidence="1" type="ORF">PLEPLA_LOCUS37258</name>
</gene>
<sequence>MGRPLFYISGAVTAKGGSHTSSVNKSLIRELPEYRNTLKVLAQQLVLQRLKQLRRASQKLTVGKLPMIAGHAG</sequence>
<organism evidence="1 2">
    <name type="scientific">Pleuronectes platessa</name>
    <name type="common">European plaice</name>
    <dbReference type="NCBI Taxonomy" id="8262"/>
    <lineage>
        <taxon>Eukaryota</taxon>
        <taxon>Metazoa</taxon>
        <taxon>Chordata</taxon>
        <taxon>Craniata</taxon>
        <taxon>Vertebrata</taxon>
        <taxon>Euteleostomi</taxon>
        <taxon>Actinopterygii</taxon>
        <taxon>Neopterygii</taxon>
        <taxon>Teleostei</taxon>
        <taxon>Neoteleostei</taxon>
        <taxon>Acanthomorphata</taxon>
        <taxon>Carangaria</taxon>
        <taxon>Pleuronectiformes</taxon>
        <taxon>Pleuronectoidei</taxon>
        <taxon>Pleuronectidae</taxon>
        <taxon>Pleuronectes</taxon>
    </lineage>
</organism>
<proteinExistence type="predicted"/>
<name>A0A9N7VJU2_PLEPL</name>